<reference evidence="1 2" key="1">
    <citation type="submission" date="2024-05" db="EMBL/GenBank/DDBJ databases">
        <title>Haplotype-resolved chromosome-level genome assembly of Huyou (Citrus changshanensis).</title>
        <authorList>
            <person name="Miao C."/>
            <person name="Chen W."/>
            <person name="Wu Y."/>
            <person name="Wang L."/>
            <person name="Zhao S."/>
            <person name="Grierson D."/>
            <person name="Xu C."/>
            <person name="Chen K."/>
        </authorList>
    </citation>
    <scope>NUCLEOTIDE SEQUENCE [LARGE SCALE GENOMIC DNA]</scope>
    <source>
        <strain evidence="1">01-14</strain>
        <tissue evidence="1">Leaf</tissue>
    </source>
</reference>
<dbReference type="Proteomes" id="UP001428341">
    <property type="component" value="Unassembled WGS sequence"/>
</dbReference>
<dbReference type="EMBL" id="JBCGBO010000007">
    <property type="protein sequence ID" value="KAK9186949.1"/>
    <property type="molecule type" value="Genomic_DNA"/>
</dbReference>
<proteinExistence type="predicted"/>
<organism evidence="1 2">
    <name type="scientific">Citrus x changshan-huyou</name>
    <dbReference type="NCBI Taxonomy" id="2935761"/>
    <lineage>
        <taxon>Eukaryota</taxon>
        <taxon>Viridiplantae</taxon>
        <taxon>Streptophyta</taxon>
        <taxon>Embryophyta</taxon>
        <taxon>Tracheophyta</taxon>
        <taxon>Spermatophyta</taxon>
        <taxon>Magnoliopsida</taxon>
        <taxon>eudicotyledons</taxon>
        <taxon>Gunneridae</taxon>
        <taxon>Pentapetalae</taxon>
        <taxon>rosids</taxon>
        <taxon>malvids</taxon>
        <taxon>Sapindales</taxon>
        <taxon>Rutaceae</taxon>
        <taxon>Aurantioideae</taxon>
        <taxon>Citrus</taxon>
    </lineage>
</organism>
<comment type="caution">
    <text evidence="1">The sequence shown here is derived from an EMBL/GenBank/DDBJ whole genome shotgun (WGS) entry which is preliminary data.</text>
</comment>
<protein>
    <submittedName>
        <fullName evidence="1">Uncharacterized protein</fullName>
    </submittedName>
</protein>
<gene>
    <name evidence="1" type="ORF">WN944_018338</name>
</gene>
<dbReference type="Gene3D" id="3.80.10.10">
    <property type="entry name" value="Ribonuclease Inhibitor"/>
    <property type="match status" value="1"/>
</dbReference>
<evidence type="ECO:0000313" key="2">
    <source>
        <dbReference type="Proteomes" id="UP001428341"/>
    </source>
</evidence>
<dbReference type="SUPFAM" id="SSF52058">
    <property type="entry name" value="L domain-like"/>
    <property type="match status" value="1"/>
</dbReference>
<dbReference type="InterPro" id="IPR032675">
    <property type="entry name" value="LRR_dom_sf"/>
</dbReference>
<keyword evidence="2" id="KW-1185">Reference proteome</keyword>
<name>A0AAP0QFC6_9ROSI</name>
<evidence type="ECO:0000313" key="1">
    <source>
        <dbReference type="EMBL" id="KAK9186949.1"/>
    </source>
</evidence>
<accession>A0AAP0QFC6</accession>
<dbReference type="AlphaFoldDB" id="A0AAP0QFC6"/>
<sequence length="282" mass="32227">MEELLYLLIEGQSQLSLVAIIDTMGFGRTAFIGEAYNSSHVKNYFDYCASEYYQLSFDMMMCGEIWDFLKEALPDHQNGSRILTALIDVVSPSSCRLENGEKIRLDLVPPKGKLSARYDGWPLVILYYGSKPLESIKQEVEEHLDYPLIQLYQLWIAEAFIPDNCESTAESILLTRTSIPCCKLAHGEAILPPWMGTIFAKSSNSNGFENLLFLKHLMLDIPSLKSLPSSLCYRPSLYTLDMPLSFIECVPDEFWKMRKLRHLNFGYITLPAHPEYIRSLIT</sequence>